<sequence length="64" mass="7526">MRHDIVGIWRDGDCVTVETIANYYDHHGRHFVFPPCNIMQVDGERFRDVRVFVDNHALFEPPAN</sequence>
<dbReference type="AlphaFoldDB" id="A0A2S8B0W9"/>
<dbReference type="InterPro" id="IPR032710">
    <property type="entry name" value="NTF2-like_dom_sf"/>
</dbReference>
<dbReference type="Proteomes" id="UP000238954">
    <property type="component" value="Chromosome"/>
</dbReference>
<gene>
    <name evidence="1" type="ORF">CVO77_13035</name>
</gene>
<accession>A0A2S8B0W9</accession>
<proteinExistence type="predicted"/>
<organism evidence="1 2">
    <name type="scientific">Sphingopyxis lindanitolerans</name>
    <dbReference type="NCBI Taxonomy" id="2054227"/>
    <lineage>
        <taxon>Bacteria</taxon>
        <taxon>Pseudomonadati</taxon>
        <taxon>Pseudomonadota</taxon>
        <taxon>Alphaproteobacteria</taxon>
        <taxon>Sphingomonadales</taxon>
        <taxon>Sphingomonadaceae</taxon>
        <taxon>Sphingopyxis</taxon>
    </lineage>
</organism>
<protein>
    <recommendedName>
        <fullName evidence="3">SnoaL-like domain-containing protein</fullName>
    </recommendedName>
</protein>
<dbReference type="EMBL" id="PHFW01000003">
    <property type="protein sequence ID" value="PQM26022.1"/>
    <property type="molecule type" value="Genomic_DNA"/>
</dbReference>
<name>A0A2S8B0W9_9SPHN</name>
<dbReference type="Gene3D" id="3.10.450.50">
    <property type="match status" value="1"/>
</dbReference>
<keyword evidence="2" id="KW-1185">Reference proteome</keyword>
<dbReference type="SUPFAM" id="SSF54427">
    <property type="entry name" value="NTF2-like"/>
    <property type="match status" value="1"/>
</dbReference>
<reference evidence="2" key="1">
    <citation type="submission" date="2017-11" db="EMBL/GenBank/DDBJ databases">
        <title>The complete genome sequence of Sphingopyxis pomeranensis sp. nov. strain WS5A3p.</title>
        <authorList>
            <person name="Kaminski M.A."/>
        </authorList>
    </citation>
    <scope>NUCLEOTIDE SEQUENCE [LARGE SCALE GENOMIC DNA]</scope>
    <source>
        <strain evidence="2">WS5A3p</strain>
    </source>
</reference>
<evidence type="ECO:0000313" key="1">
    <source>
        <dbReference type="EMBL" id="PQM26022.1"/>
    </source>
</evidence>
<evidence type="ECO:0008006" key="3">
    <source>
        <dbReference type="Google" id="ProtNLM"/>
    </source>
</evidence>
<evidence type="ECO:0000313" key="2">
    <source>
        <dbReference type="Proteomes" id="UP000238954"/>
    </source>
</evidence>
<dbReference type="OrthoDB" id="7560468at2"/>
<dbReference type="RefSeq" id="WP_105999403.1">
    <property type="nucleotide sequence ID" value="NZ_CM009578.1"/>
</dbReference>
<comment type="caution">
    <text evidence="1">The sequence shown here is derived from an EMBL/GenBank/DDBJ whole genome shotgun (WGS) entry which is preliminary data.</text>
</comment>